<dbReference type="GO" id="GO:0008270">
    <property type="term" value="F:zinc ion binding"/>
    <property type="evidence" value="ECO:0007669"/>
    <property type="project" value="UniProtKB-KW"/>
</dbReference>
<organism evidence="4 5">
    <name type="scientific">Meganyctiphanes norvegica</name>
    <name type="common">Northern krill</name>
    <name type="synonym">Thysanopoda norvegica</name>
    <dbReference type="NCBI Taxonomy" id="48144"/>
    <lineage>
        <taxon>Eukaryota</taxon>
        <taxon>Metazoa</taxon>
        <taxon>Ecdysozoa</taxon>
        <taxon>Arthropoda</taxon>
        <taxon>Crustacea</taxon>
        <taxon>Multicrustacea</taxon>
        <taxon>Malacostraca</taxon>
        <taxon>Eumalacostraca</taxon>
        <taxon>Eucarida</taxon>
        <taxon>Euphausiacea</taxon>
        <taxon>Euphausiidae</taxon>
        <taxon>Meganyctiphanes</taxon>
    </lineage>
</organism>
<proteinExistence type="predicted"/>
<dbReference type="InterPro" id="IPR036236">
    <property type="entry name" value="Znf_C2H2_sf"/>
</dbReference>
<dbReference type="Gene3D" id="3.30.160.60">
    <property type="entry name" value="Classic Zinc Finger"/>
    <property type="match status" value="1"/>
</dbReference>
<dbReference type="Proteomes" id="UP001497623">
    <property type="component" value="Unassembled WGS sequence"/>
</dbReference>
<keyword evidence="2" id="KW-0863">Zinc-finger</keyword>
<evidence type="ECO:0000313" key="5">
    <source>
        <dbReference type="Proteomes" id="UP001497623"/>
    </source>
</evidence>
<evidence type="ECO:0000256" key="1">
    <source>
        <dbReference type="ARBA" id="ARBA00022723"/>
    </source>
</evidence>
<protein>
    <recommendedName>
        <fullName evidence="6">C2H2-type domain-containing protein</fullName>
    </recommendedName>
</protein>
<comment type="caution">
    <text evidence="4">The sequence shown here is derived from an EMBL/GenBank/DDBJ whole genome shotgun (WGS) entry which is preliminary data.</text>
</comment>
<accession>A0AAV2SXB4</accession>
<dbReference type="GO" id="GO:0005634">
    <property type="term" value="C:nucleus"/>
    <property type="evidence" value="ECO:0007669"/>
    <property type="project" value="UniProtKB-ARBA"/>
</dbReference>
<dbReference type="FunFam" id="3.30.160.60:FF:000446">
    <property type="entry name" value="Zinc finger protein"/>
    <property type="match status" value="1"/>
</dbReference>
<name>A0AAV2SXB4_MEGNR</name>
<dbReference type="AlphaFoldDB" id="A0AAV2SXB4"/>
<keyword evidence="5" id="KW-1185">Reference proteome</keyword>
<feature type="non-terminal residue" evidence="4">
    <location>
        <position position="99"/>
    </location>
</feature>
<dbReference type="SUPFAM" id="SSF57667">
    <property type="entry name" value="beta-beta-alpha zinc fingers"/>
    <property type="match status" value="1"/>
</dbReference>
<dbReference type="EMBL" id="CAXKWB010155682">
    <property type="protein sequence ID" value="CAL4248879.1"/>
    <property type="molecule type" value="Genomic_DNA"/>
</dbReference>
<sequence>MISTMSLSLEREEQGTNILQCSNNRNDINVIEGDEAKNGTLQKDIVANEEAVLNKDNEQIVLHKDSIILKKREYLVNHDIKHTGEKPYKCSDCDKAYSH</sequence>
<reference evidence="4 5" key="1">
    <citation type="submission" date="2024-05" db="EMBL/GenBank/DDBJ databases">
        <authorList>
            <person name="Wallberg A."/>
        </authorList>
    </citation>
    <scope>NUCLEOTIDE SEQUENCE [LARGE SCALE GENOMIC DNA]</scope>
</reference>
<gene>
    <name evidence="4" type="ORF">MNOR_LOCUS41503</name>
</gene>
<evidence type="ECO:0000313" key="4">
    <source>
        <dbReference type="EMBL" id="CAL4248879.1"/>
    </source>
</evidence>
<keyword evidence="1" id="KW-0479">Metal-binding</keyword>
<evidence type="ECO:0000256" key="3">
    <source>
        <dbReference type="ARBA" id="ARBA00022833"/>
    </source>
</evidence>
<evidence type="ECO:0008006" key="6">
    <source>
        <dbReference type="Google" id="ProtNLM"/>
    </source>
</evidence>
<keyword evidence="3" id="KW-0862">Zinc</keyword>
<evidence type="ECO:0000256" key="2">
    <source>
        <dbReference type="ARBA" id="ARBA00022771"/>
    </source>
</evidence>